<dbReference type="InterPro" id="IPR014016">
    <property type="entry name" value="UvrD-like_ATP-bd"/>
</dbReference>
<dbReference type="Gene3D" id="1.10.10.160">
    <property type="match status" value="1"/>
</dbReference>
<dbReference type="Pfam" id="PF00580">
    <property type="entry name" value="UvrD-helicase"/>
    <property type="match status" value="1"/>
</dbReference>
<gene>
    <name evidence="7" type="ORF">METZ01_LOCUS247528</name>
</gene>
<dbReference type="Gene3D" id="3.40.50.300">
    <property type="entry name" value="P-loop containing nucleotide triphosphate hydrolases"/>
    <property type="match status" value="2"/>
</dbReference>
<evidence type="ECO:0000313" key="7">
    <source>
        <dbReference type="EMBL" id="SVB94674.1"/>
    </source>
</evidence>
<name>A0A382I4Q4_9ZZZZ</name>
<dbReference type="SUPFAM" id="SSF52540">
    <property type="entry name" value="P-loop containing nucleoside triphosphate hydrolases"/>
    <property type="match status" value="1"/>
</dbReference>
<evidence type="ECO:0000256" key="2">
    <source>
        <dbReference type="ARBA" id="ARBA00022801"/>
    </source>
</evidence>
<dbReference type="InterPro" id="IPR013986">
    <property type="entry name" value="DExx_box_DNA_helicase_dom_sf"/>
</dbReference>
<accession>A0A382I4Q4</accession>
<keyword evidence="4" id="KW-0067">ATP-binding</keyword>
<evidence type="ECO:0000259" key="6">
    <source>
        <dbReference type="PROSITE" id="PS51198"/>
    </source>
</evidence>
<dbReference type="GO" id="GO:0016787">
    <property type="term" value="F:hydrolase activity"/>
    <property type="evidence" value="ECO:0007669"/>
    <property type="project" value="UniProtKB-KW"/>
</dbReference>
<dbReference type="GO" id="GO:0005524">
    <property type="term" value="F:ATP binding"/>
    <property type="evidence" value="ECO:0007669"/>
    <property type="project" value="UniProtKB-KW"/>
</dbReference>
<evidence type="ECO:0000256" key="1">
    <source>
        <dbReference type="ARBA" id="ARBA00022741"/>
    </source>
</evidence>
<organism evidence="7">
    <name type="scientific">marine metagenome</name>
    <dbReference type="NCBI Taxonomy" id="408172"/>
    <lineage>
        <taxon>unclassified sequences</taxon>
        <taxon>metagenomes</taxon>
        <taxon>ecological metagenomes</taxon>
    </lineage>
</organism>
<dbReference type="GO" id="GO:0003677">
    <property type="term" value="F:DNA binding"/>
    <property type="evidence" value="ECO:0007669"/>
    <property type="project" value="UniProtKB-KW"/>
</dbReference>
<keyword evidence="3" id="KW-0347">Helicase</keyword>
<protein>
    <recommendedName>
        <fullName evidence="6">UvrD-like helicase ATP-binding domain-containing protein</fullName>
    </recommendedName>
</protein>
<dbReference type="GO" id="GO:0043138">
    <property type="term" value="F:3'-5' DNA helicase activity"/>
    <property type="evidence" value="ECO:0007669"/>
    <property type="project" value="TreeGrafter"/>
</dbReference>
<dbReference type="PROSITE" id="PS51198">
    <property type="entry name" value="UVRD_HELICASE_ATP_BIND"/>
    <property type="match status" value="1"/>
</dbReference>
<keyword evidence="1" id="KW-0547">Nucleotide-binding</keyword>
<dbReference type="EMBL" id="UINC01065232">
    <property type="protein sequence ID" value="SVB94674.1"/>
    <property type="molecule type" value="Genomic_DNA"/>
</dbReference>
<dbReference type="PANTHER" id="PTHR11070">
    <property type="entry name" value="UVRD / RECB / PCRA DNA HELICASE FAMILY MEMBER"/>
    <property type="match status" value="1"/>
</dbReference>
<feature type="domain" description="UvrD-like helicase ATP-binding" evidence="6">
    <location>
        <begin position="5"/>
        <end position="289"/>
    </location>
</feature>
<proteinExistence type="predicted"/>
<dbReference type="InterPro" id="IPR027417">
    <property type="entry name" value="P-loop_NTPase"/>
</dbReference>
<evidence type="ECO:0000256" key="3">
    <source>
        <dbReference type="ARBA" id="ARBA00022806"/>
    </source>
</evidence>
<evidence type="ECO:0000256" key="5">
    <source>
        <dbReference type="ARBA" id="ARBA00023125"/>
    </source>
</evidence>
<evidence type="ECO:0000256" key="4">
    <source>
        <dbReference type="ARBA" id="ARBA00022840"/>
    </source>
</evidence>
<dbReference type="GO" id="GO:0005829">
    <property type="term" value="C:cytosol"/>
    <property type="evidence" value="ECO:0007669"/>
    <property type="project" value="TreeGrafter"/>
</dbReference>
<reference evidence="7" key="1">
    <citation type="submission" date="2018-05" db="EMBL/GenBank/DDBJ databases">
        <authorList>
            <person name="Lanie J.A."/>
            <person name="Ng W.-L."/>
            <person name="Kazmierczak K.M."/>
            <person name="Andrzejewski T.M."/>
            <person name="Davidsen T.M."/>
            <person name="Wayne K.J."/>
            <person name="Tettelin H."/>
            <person name="Glass J.I."/>
            <person name="Rusch D."/>
            <person name="Podicherti R."/>
            <person name="Tsui H.-C.T."/>
            <person name="Winkler M.E."/>
        </authorList>
    </citation>
    <scope>NUCLEOTIDE SEQUENCE</scope>
</reference>
<feature type="non-terminal residue" evidence="7">
    <location>
        <position position="324"/>
    </location>
</feature>
<dbReference type="GO" id="GO:0000725">
    <property type="term" value="P:recombinational repair"/>
    <property type="evidence" value="ECO:0007669"/>
    <property type="project" value="TreeGrafter"/>
</dbReference>
<dbReference type="GO" id="GO:0033202">
    <property type="term" value="C:DNA helicase complex"/>
    <property type="evidence" value="ECO:0007669"/>
    <property type="project" value="TreeGrafter"/>
</dbReference>
<dbReference type="PANTHER" id="PTHR11070:SF2">
    <property type="entry name" value="ATP-DEPENDENT DNA HELICASE SRS2"/>
    <property type="match status" value="1"/>
</dbReference>
<keyword evidence="5" id="KW-0238">DNA-binding</keyword>
<dbReference type="InterPro" id="IPR000212">
    <property type="entry name" value="DNA_helicase_UvrD/REP"/>
</dbReference>
<dbReference type="CDD" id="cd17932">
    <property type="entry name" value="DEXQc_UvrD"/>
    <property type="match status" value="1"/>
</dbReference>
<sequence>MAELNSLNSEQRKAVHRIDGPVLILAGAGTGKTNTITHRVAHMVDQGISPENILAVTFTNKAAREMQKRVTKLIPNPPKREDGKPLKSTVCTFHSLCVRILRRHIDKLGYKRNFVIYSESEQLGVVKKVLSAIAGKNVKADPRELHGILSRVKNAGSGGAGKVFGSEEAVAMADHIRGRYDTALKAANAVDFDDLLVLTLKLFKDYPEALEECRVRYQYVTVDEYQDTNATQYELMYLLAKEHRNVCVVGDDDQSIYGWRGAEISNILDMEKDFPELEVVRLEQNYRSTRVILDAANAVIKNNPRRRPKELWSAKGQGGFIGVQ</sequence>
<keyword evidence="2" id="KW-0378">Hydrolase</keyword>
<dbReference type="AlphaFoldDB" id="A0A382I4Q4"/>